<accession>X1P9N1</accession>
<protein>
    <recommendedName>
        <fullName evidence="2">KOW domain-containing protein</fullName>
    </recommendedName>
</protein>
<comment type="caution">
    <text evidence="1">The sequence shown here is derived from an EMBL/GenBank/DDBJ whole genome shotgun (WGS) entry which is preliminary data.</text>
</comment>
<evidence type="ECO:0000313" key="1">
    <source>
        <dbReference type="EMBL" id="GAI52997.1"/>
    </source>
</evidence>
<dbReference type="AlphaFoldDB" id="X1P9N1"/>
<organism evidence="1">
    <name type="scientific">marine sediment metagenome</name>
    <dbReference type="NCBI Taxonomy" id="412755"/>
    <lineage>
        <taxon>unclassified sequences</taxon>
        <taxon>metagenomes</taxon>
        <taxon>ecological metagenomes</taxon>
    </lineage>
</organism>
<gene>
    <name evidence="1" type="ORF">S06H3_61487</name>
</gene>
<reference evidence="1" key="1">
    <citation type="journal article" date="2014" name="Front. Microbiol.">
        <title>High frequency of phylogenetically diverse reductive dehalogenase-homologous genes in deep subseafloor sedimentary metagenomes.</title>
        <authorList>
            <person name="Kawai M."/>
            <person name="Futagami T."/>
            <person name="Toyoda A."/>
            <person name="Takaki Y."/>
            <person name="Nishi S."/>
            <person name="Hori S."/>
            <person name="Arai W."/>
            <person name="Tsubouchi T."/>
            <person name="Morono Y."/>
            <person name="Uchiyama I."/>
            <person name="Ito T."/>
            <person name="Fujiyama A."/>
            <person name="Inagaki F."/>
            <person name="Takami H."/>
        </authorList>
    </citation>
    <scope>NUCLEOTIDE SEQUENCE</scope>
    <source>
        <strain evidence="1">Expedition CK06-06</strain>
    </source>
</reference>
<proteinExistence type="predicted"/>
<evidence type="ECO:0008006" key="2">
    <source>
        <dbReference type="Google" id="ProtNLM"/>
    </source>
</evidence>
<name>X1P9N1_9ZZZZ</name>
<sequence length="65" mass="7371">MKSGQMIKVRGYGGKELIRRVVQLKKDIVEICSPEEYEAAHSEGREPVTVGFHITDVIDENIEEI</sequence>
<dbReference type="EMBL" id="BARV01040333">
    <property type="protein sequence ID" value="GAI52997.1"/>
    <property type="molecule type" value="Genomic_DNA"/>
</dbReference>